<evidence type="ECO:0000313" key="1">
    <source>
        <dbReference type="EMBL" id="ODN42573.1"/>
    </source>
</evidence>
<dbReference type="Proteomes" id="UP000094329">
    <property type="component" value="Unassembled WGS sequence"/>
</dbReference>
<reference evidence="1 2" key="1">
    <citation type="submission" date="2016-08" db="EMBL/GenBank/DDBJ databases">
        <title>Draft genome sequence of Candidatus Piscirickettsia litoralis, from seawater.</title>
        <authorList>
            <person name="Wan X."/>
            <person name="Lee A.J."/>
            <person name="Hou S."/>
            <person name="Donachie S.P."/>
        </authorList>
    </citation>
    <scope>NUCLEOTIDE SEQUENCE [LARGE SCALE GENOMIC DNA]</scope>
    <source>
        <strain evidence="1 2">Y2</strain>
    </source>
</reference>
<protein>
    <submittedName>
        <fullName evidence="1">Uncharacterized protein</fullName>
    </submittedName>
</protein>
<organism evidence="1 2">
    <name type="scientific">Piscirickettsia litoralis</name>
    <dbReference type="NCBI Taxonomy" id="1891921"/>
    <lineage>
        <taxon>Bacteria</taxon>
        <taxon>Pseudomonadati</taxon>
        <taxon>Pseudomonadota</taxon>
        <taxon>Gammaproteobacteria</taxon>
        <taxon>Thiotrichales</taxon>
        <taxon>Piscirickettsiaceae</taxon>
        <taxon>Piscirickettsia</taxon>
    </lineage>
</organism>
<sequence>MIDVKILIFKFNGEGEKIGGYTFIERVVYIKIIFNKNYNFYHCKYVPIDGVWAIFETFLLDRLLTV</sequence>
<evidence type="ECO:0000313" key="2">
    <source>
        <dbReference type="Proteomes" id="UP000094329"/>
    </source>
</evidence>
<accession>A0ABX3A2A2</accession>
<dbReference type="EMBL" id="MDTU01000001">
    <property type="protein sequence ID" value="ODN42573.1"/>
    <property type="molecule type" value="Genomic_DNA"/>
</dbReference>
<comment type="caution">
    <text evidence="1">The sequence shown here is derived from an EMBL/GenBank/DDBJ whole genome shotgun (WGS) entry which is preliminary data.</text>
</comment>
<proteinExistence type="predicted"/>
<keyword evidence="2" id="KW-1185">Reference proteome</keyword>
<name>A0ABX3A2A2_9GAMM</name>
<gene>
    <name evidence="1" type="ORF">BGC07_06050</name>
</gene>